<dbReference type="OrthoDB" id="10067596at2759"/>
<sequence length="303" mass="34450">MKRSLQIKHAVPGFSFSRESRTCMVSCVCLPIRRESSERATLPASQFVCGYQENFGTVEFPVLTGLKRKAGNGLVIPSVEGEKPLALYVFSRDSAVVERFLSETSSGSACVNDTMFQCSGSDQAGERHHVPLIRQPPWLRVPQGQAQNKHDELEVRSGEIRRSVKLLLALAFLPTNEVPDAFDNIRKTFPPTMDSVSDYFEDTYIGRLPRTNNQLEAWHLAFQSSIQANHPSIYRFIEALRREEALQRMNLVQVRQGRDIVKHQKKYIAVNRRLERVQNSRETYGSRPEYLRAIAANLEVNVV</sequence>
<accession>A0A7R8W9B2</accession>
<dbReference type="InterPro" id="IPR016163">
    <property type="entry name" value="Ald_DH_C"/>
</dbReference>
<evidence type="ECO:0000313" key="1">
    <source>
        <dbReference type="EMBL" id="CAD7227334.1"/>
    </source>
</evidence>
<dbReference type="GO" id="GO:0016620">
    <property type="term" value="F:oxidoreductase activity, acting on the aldehyde or oxo group of donors, NAD or NADP as acceptor"/>
    <property type="evidence" value="ECO:0007669"/>
    <property type="project" value="InterPro"/>
</dbReference>
<name>A0A7R8W9B2_9CRUS</name>
<protein>
    <submittedName>
        <fullName evidence="1">Uncharacterized protein</fullName>
    </submittedName>
</protein>
<dbReference type="Gene3D" id="3.40.309.10">
    <property type="entry name" value="Aldehyde Dehydrogenase, Chain A, domain 2"/>
    <property type="match status" value="1"/>
</dbReference>
<dbReference type="EMBL" id="OB661106">
    <property type="protein sequence ID" value="CAD7227334.1"/>
    <property type="molecule type" value="Genomic_DNA"/>
</dbReference>
<gene>
    <name evidence="1" type="ORF">CTOB1V02_LOCUS5242</name>
</gene>
<dbReference type="AlphaFoldDB" id="A0A7R8W9B2"/>
<proteinExistence type="predicted"/>
<organism evidence="1">
    <name type="scientific">Cyprideis torosa</name>
    <dbReference type="NCBI Taxonomy" id="163714"/>
    <lineage>
        <taxon>Eukaryota</taxon>
        <taxon>Metazoa</taxon>
        <taxon>Ecdysozoa</taxon>
        <taxon>Arthropoda</taxon>
        <taxon>Crustacea</taxon>
        <taxon>Oligostraca</taxon>
        <taxon>Ostracoda</taxon>
        <taxon>Podocopa</taxon>
        <taxon>Podocopida</taxon>
        <taxon>Cytherocopina</taxon>
        <taxon>Cytheroidea</taxon>
        <taxon>Cytherideidae</taxon>
        <taxon>Cyprideis</taxon>
    </lineage>
</organism>
<reference evidence="1" key="1">
    <citation type="submission" date="2020-11" db="EMBL/GenBank/DDBJ databases">
        <authorList>
            <person name="Tran Van P."/>
        </authorList>
    </citation>
    <scope>NUCLEOTIDE SEQUENCE</scope>
</reference>